<gene>
    <name evidence="3" type="primary">rsmD</name>
    <name evidence="3" type="ORF">C5748_19260</name>
</gene>
<dbReference type="AlphaFoldDB" id="A0A2S9IMP5"/>
<organism evidence="3 4">
    <name type="scientific">Phyllobacterium phragmitis</name>
    <dbReference type="NCBI Taxonomy" id="2670329"/>
    <lineage>
        <taxon>Bacteria</taxon>
        <taxon>Pseudomonadati</taxon>
        <taxon>Pseudomonadota</taxon>
        <taxon>Alphaproteobacteria</taxon>
        <taxon>Hyphomicrobiales</taxon>
        <taxon>Phyllobacteriaceae</taxon>
        <taxon>Phyllobacterium</taxon>
    </lineage>
</organism>
<dbReference type="PANTHER" id="PTHR43542:SF1">
    <property type="entry name" value="METHYLTRANSFERASE"/>
    <property type="match status" value="1"/>
</dbReference>
<dbReference type="PROSITE" id="PS00092">
    <property type="entry name" value="N6_MTASE"/>
    <property type="match status" value="1"/>
</dbReference>
<evidence type="ECO:0000313" key="4">
    <source>
        <dbReference type="Proteomes" id="UP000239434"/>
    </source>
</evidence>
<dbReference type="GO" id="GO:0031167">
    <property type="term" value="P:rRNA methylation"/>
    <property type="evidence" value="ECO:0007669"/>
    <property type="project" value="InterPro"/>
</dbReference>
<dbReference type="GO" id="GO:0008168">
    <property type="term" value="F:methyltransferase activity"/>
    <property type="evidence" value="ECO:0007669"/>
    <property type="project" value="UniProtKB-KW"/>
</dbReference>
<dbReference type="NCBIfam" id="TIGR00095">
    <property type="entry name" value="16S rRNA (guanine(966)-N(2))-methyltransferase RsmD"/>
    <property type="match status" value="1"/>
</dbReference>
<reference evidence="3 4" key="1">
    <citation type="submission" date="2018-02" db="EMBL/GenBank/DDBJ databases">
        <title>The draft genome of Phyllobacterium sp. 1N-3.</title>
        <authorList>
            <person name="Liu L."/>
            <person name="Li L."/>
            <person name="Zhang X."/>
            <person name="Wang T."/>
            <person name="Liang L."/>
        </authorList>
    </citation>
    <scope>NUCLEOTIDE SEQUENCE [LARGE SCALE GENOMIC DNA]</scope>
    <source>
        <strain evidence="3 4">1N-3</strain>
    </source>
</reference>
<dbReference type="CDD" id="cd02440">
    <property type="entry name" value="AdoMet_MTases"/>
    <property type="match status" value="1"/>
</dbReference>
<dbReference type="Gene3D" id="3.40.50.150">
    <property type="entry name" value="Vaccinia Virus protein VP39"/>
    <property type="match status" value="1"/>
</dbReference>
<dbReference type="GO" id="GO:0003676">
    <property type="term" value="F:nucleic acid binding"/>
    <property type="evidence" value="ECO:0007669"/>
    <property type="project" value="InterPro"/>
</dbReference>
<dbReference type="PIRSF" id="PIRSF004553">
    <property type="entry name" value="CHP00095"/>
    <property type="match status" value="1"/>
</dbReference>
<name>A0A2S9IMP5_9HYPH</name>
<comment type="caution">
    <text evidence="3">The sequence shown here is derived from an EMBL/GenBank/DDBJ whole genome shotgun (WGS) entry which is preliminary data.</text>
</comment>
<keyword evidence="4" id="KW-1185">Reference proteome</keyword>
<evidence type="ECO:0000256" key="1">
    <source>
        <dbReference type="ARBA" id="ARBA00022603"/>
    </source>
</evidence>
<dbReference type="InterPro" id="IPR002052">
    <property type="entry name" value="DNA_methylase_N6_adenine_CS"/>
</dbReference>
<dbReference type="Proteomes" id="UP000239434">
    <property type="component" value="Unassembled WGS sequence"/>
</dbReference>
<protein>
    <submittedName>
        <fullName evidence="3">16S rRNA (Guanine(966)-N(2))-methyltransferase RsmD</fullName>
    </submittedName>
</protein>
<evidence type="ECO:0000313" key="3">
    <source>
        <dbReference type="EMBL" id="PRD41800.1"/>
    </source>
</evidence>
<dbReference type="EMBL" id="PVBR01000016">
    <property type="protein sequence ID" value="PRD41800.1"/>
    <property type="molecule type" value="Genomic_DNA"/>
</dbReference>
<keyword evidence="2 3" id="KW-0808">Transferase</keyword>
<dbReference type="Pfam" id="PF03602">
    <property type="entry name" value="Cons_hypoth95"/>
    <property type="match status" value="1"/>
</dbReference>
<proteinExistence type="predicted"/>
<sequence>MTGQRDHVAIALALARKVDRGAVEMRIVGGRLRGRALATPSSSAIRPTTDRTRESLFNILAHRFPGKLEGARVLDLFAGTGALGLEAMSRGARACLFVEESMEGRGLLRENIEAFGLQGQTKIFRRDACNLGAVGTMEPFDLVFADPPYGKGLGEKAFVSALDGGWLIPDALLVLEEETDAALALDDRFAVHDERNYGGTVIRLIGVRKPF</sequence>
<accession>A0A2S9IMP5</accession>
<evidence type="ECO:0000256" key="2">
    <source>
        <dbReference type="ARBA" id="ARBA00022679"/>
    </source>
</evidence>
<keyword evidence="1 3" id="KW-0489">Methyltransferase</keyword>
<dbReference type="InterPro" id="IPR004398">
    <property type="entry name" value="RNA_MeTrfase_RsmD"/>
</dbReference>
<dbReference type="SUPFAM" id="SSF53335">
    <property type="entry name" value="S-adenosyl-L-methionine-dependent methyltransferases"/>
    <property type="match status" value="1"/>
</dbReference>
<dbReference type="PANTHER" id="PTHR43542">
    <property type="entry name" value="METHYLTRANSFERASE"/>
    <property type="match status" value="1"/>
</dbReference>
<dbReference type="InterPro" id="IPR029063">
    <property type="entry name" value="SAM-dependent_MTases_sf"/>
</dbReference>